<evidence type="ECO:0000313" key="2">
    <source>
        <dbReference type="Proteomes" id="UP000005239"/>
    </source>
</evidence>
<reference evidence="2" key="1">
    <citation type="journal article" date="2008" name="Nat. Genet.">
        <title>The Pristionchus pacificus genome provides a unique perspective on nematode lifestyle and parasitism.</title>
        <authorList>
            <person name="Dieterich C."/>
            <person name="Clifton S.W."/>
            <person name="Schuster L.N."/>
            <person name="Chinwalla A."/>
            <person name="Delehaunty K."/>
            <person name="Dinkelacker I."/>
            <person name="Fulton L."/>
            <person name="Fulton R."/>
            <person name="Godfrey J."/>
            <person name="Minx P."/>
            <person name="Mitreva M."/>
            <person name="Roeseler W."/>
            <person name="Tian H."/>
            <person name="Witte H."/>
            <person name="Yang S.P."/>
            <person name="Wilson R.K."/>
            <person name="Sommer R.J."/>
        </authorList>
    </citation>
    <scope>NUCLEOTIDE SEQUENCE [LARGE SCALE GENOMIC DNA]</scope>
    <source>
        <strain evidence="2">PS312</strain>
    </source>
</reference>
<dbReference type="Proteomes" id="UP000005239">
    <property type="component" value="Unassembled WGS sequence"/>
</dbReference>
<protein>
    <submittedName>
        <fullName evidence="1">Uncharacterized protein</fullName>
    </submittedName>
</protein>
<dbReference type="EnsemblMetazoa" id="PPA23439.1">
    <property type="protein sequence ID" value="PPA23439.1"/>
    <property type="gene ID" value="WBGene00112993"/>
</dbReference>
<reference evidence="1" key="2">
    <citation type="submission" date="2022-06" db="UniProtKB">
        <authorList>
            <consortium name="EnsemblMetazoa"/>
        </authorList>
    </citation>
    <scope>IDENTIFICATION</scope>
    <source>
        <strain evidence="1">PS312</strain>
    </source>
</reference>
<proteinExistence type="predicted"/>
<evidence type="ECO:0000313" key="1">
    <source>
        <dbReference type="EnsemblMetazoa" id="PPA23439.1"/>
    </source>
</evidence>
<keyword evidence="2" id="KW-1185">Reference proteome</keyword>
<gene>
    <name evidence="1" type="primary">WBGene00112993</name>
</gene>
<dbReference type="AlphaFoldDB" id="A0A2A6BQM3"/>
<accession>A0A2A6BQM3</accession>
<accession>A0A8R1YHQ2</accession>
<sequence length="121" mass="13777">VSPLSSHILPSFSLREWLERGSMRLWICFVTAFGLLLLCGAEYKPLEPCPKDRVCLLFTDDVCSRHGVRDPHHNGYIWDENTQCENPHFGLINELIHIQPLTSTKWKVLMTGYSSSSEGDS</sequence>
<name>A0A2A6BQM3_PRIPA</name>
<organism evidence="1 2">
    <name type="scientific">Pristionchus pacificus</name>
    <name type="common">Parasitic nematode worm</name>
    <dbReference type="NCBI Taxonomy" id="54126"/>
    <lineage>
        <taxon>Eukaryota</taxon>
        <taxon>Metazoa</taxon>
        <taxon>Ecdysozoa</taxon>
        <taxon>Nematoda</taxon>
        <taxon>Chromadorea</taxon>
        <taxon>Rhabditida</taxon>
        <taxon>Rhabditina</taxon>
        <taxon>Diplogasteromorpha</taxon>
        <taxon>Diplogasteroidea</taxon>
        <taxon>Neodiplogasteridae</taxon>
        <taxon>Pristionchus</taxon>
    </lineage>
</organism>